<evidence type="ECO:0000313" key="3">
    <source>
        <dbReference type="Proteomes" id="UP001181693"/>
    </source>
</evidence>
<keyword evidence="3" id="KW-1185">Reference proteome</keyword>
<dbReference type="EMBL" id="DYDO01000006">
    <property type="protein sequence ID" value="DBA22046.1"/>
    <property type="molecule type" value="Genomic_DNA"/>
</dbReference>
<feature type="transmembrane region" description="Helical" evidence="1">
    <location>
        <begin position="60"/>
        <end position="81"/>
    </location>
</feature>
<name>A0AAV2ZYZ0_PYXAD</name>
<dbReference type="AlphaFoldDB" id="A0AAV2ZYZ0"/>
<organism evidence="2 3">
    <name type="scientific">Pyxicephalus adspersus</name>
    <name type="common">African bullfrog</name>
    <dbReference type="NCBI Taxonomy" id="30357"/>
    <lineage>
        <taxon>Eukaryota</taxon>
        <taxon>Metazoa</taxon>
        <taxon>Chordata</taxon>
        <taxon>Craniata</taxon>
        <taxon>Vertebrata</taxon>
        <taxon>Euteleostomi</taxon>
        <taxon>Amphibia</taxon>
        <taxon>Batrachia</taxon>
        <taxon>Anura</taxon>
        <taxon>Neobatrachia</taxon>
        <taxon>Ranoidea</taxon>
        <taxon>Pyxicephalidae</taxon>
        <taxon>Pyxicephalinae</taxon>
        <taxon>Pyxicephalus</taxon>
    </lineage>
</organism>
<dbReference type="Proteomes" id="UP001181693">
    <property type="component" value="Unassembled WGS sequence"/>
</dbReference>
<feature type="transmembrane region" description="Helical" evidence="1">
    <location>
        <begin position="20"/>
        <end position="53"/>
    </location>
</feature>
<reference evidence="2" key="1">
    <citation type="thesis" date="2020" institute="ProQuest LLC" country="789 East Eisenhower Parkway, Ann Arbor, MI, USA">
        <title>Comparative Genomics and Chromosome Evolution.</title>
        <authorList>
            <person name="Mudd A.B."/>
        </authorList>
    </citation>
    <scope>NUCLEOTIDE SEQUENCE</scope>
    <source>
        <strain evidence="2">1538</strain>
        <tissue evidence="2">Blood</tissue>
    </source>
</reference>
<keyword evidence="1" id="KW-1133">Transmembrane helix</keyword>
<sequence>MGKNKRHYLQLIVLKKPSYFLYILLFILLSNGIFLKIFYKAGVLIFLFSFILLGKGEKKLFFAFVFICCNFCLIYVIPFLADESFSGKFSQSTASFTTVKKGPRYSRH</sequence>
<comment type="caution">
    <text evidence="2">The sequence shown here is derived from an EMBL/GenBank/DDBJ whole genome shotgun (WGS) entry which is preliminary data.</text>
</comment>
<keyword evidence="1" id="KW-0472">Membrane</keyword>
<evidence type="ECO:0000313" key="2">
    <source>
        <dbReference type="EMBL" id="DBA22046.1"/>
    </source>
</evidence>
<proteinExistence type="predicted"/>
<protein>
    <submittedName>
        <fullName evidence="2">Uncharacterized protein</fullName>
    </submittedName>
</protein>
<gene>
    <name evidence="2" type="ORF">GDO54_013121</name>
</gene>
<accession>A0AAV2ZYZ0</accession>
<keyword evidence="1" id="KW-0812">Transmembrane</keyword>
<evidence type="ECO:0000256" key="1">
    <source>
        <dbReference type="SAM" id="Phobius"/>
    </source>
</evidence>